<evidence type="ECO:0000313" key="1">
    <source>
        <dbReference type="EMBL" id="PKR54585.1"/>
    </source>
</evidence>
<evidence type="ECO:0000313" key="2">
    <source>
        <dbReference type="Proteomes" id="UP000233597"/>
    </source>
</evidence>
<dbReference type="AlphaFoldDB" id="A0A2N3KVJ1"/>
<gene>
    <name evidence="1" type="ORF">COO20_07435</name>
</gene>
<name>A0A2N3KVJ1_9PROT</name>
<dbReference type="Pfam" id="PF13489">
    <property type="entry name" value="Methyltransf_23"/>
    <property type="match status" value="1"/>
</dbReference>
<organism evidence="1 2">
    <name type="scientific">Thalassospira marina</name>
    <dbReference type="NCBI Taxonomy" id="2048283"/>
    <lineage>
        <taxon>Bacteria</taxon>
        <taxon>Pseudomonadati</taxon>
        <taxon>Pseudomonadota</taxon>
        <taxon>Alphaproteobacteria</taxon>
        <taxon>Rhodospirillales</taxon>
        <taxon>Thalassospiraceae</taxon>
        <taxon>Thalassospira</taxon>
    </lineage>
</organism>
<accession>A0A2N3KVJ1</accession>
<proteinExistence type="predicted"/>
<dbReference type="EMBL" id="NWTK01000004">
    <property type="protein sequence ID" value="PKR54585.1"/>
    <property type="molecule type" value="Genomic_DNA"/>
</dbReference>
<dbReference type="SUPFAM" id="SSF53335">
    <property type="entry name" value="S-adenosyl-L-methionine-dependent methyltransferases"/>
    <property type="match status" value="1"/>
</dbReference>
<dbReference type="Proteomes" id="UP000233597">
    <property type="component" value="Unassembled WGS sequence"/>
</dbReference>
<sequence>MALNQPRDVLLERPTFSRFFKIFAKRTGNSILRTLEYEKLSRLDIDKAIMDFGGGENSKYNQIKETWTKKNSAYIFHSVNIDENMNPTYIVDVDGRIPCDDSTYNYVISLNTFEHIYDVSRCLIEINRILATDGKIVFTVPFIYQVHGHPNDYSRFTPNYWRELLYHHGFCDINIEALNWGPFSTAASISGCPGPFRAFRMKLYLLLDVLYFACKYRGQHYISAQQDAPVCSAPLGYFITASKTL</sequence>
<dbReference type="RefSeq" id="WP_101265145.1">
    <property type="nucleotide sequence ID" value="NZ_NWTK01000004.1"/>
</dbReference>
<comment type="caution">
    <text evidence="1">The sequence shown here is derived from an EMBL/GenBank/DDBJ whole genome shotgun (WGS) entry which is preliminary data.</text>
</comment>
<reference evidence="1 2" key="1">
    <citation type="submission" date="2017-09" db="EMBL/GenBank/DDBJ databases">
        <title>Biodiversity and function of Thalassospira species in the particle-attached aromatic-hydrocarbon-degrading consortia from the surface seawater of the South China Sea.</title>
        <authorList>
            <person name="Dong C."/>
            <person name="Liu R."/>
            <person name="Shao Z."/>
        </authorList>
    </citation>
    <scope>NUCLEOTIDE SEQUENCE [LARGE SCALE GENOMIC DNA]</scope>
    <source>
        <strain evidence="1 2">CSC1P2</strain>
    </source>
</reference>
<protein>
    <submittedName>
        <fullName evidence="1">Uncharacterized protein</fullName>
    </submittedName>
</protein>
<dbReference type="InterPro" id="IPR029063">
    <property type="entry name" value="SAM-dependent_MTases_sf"/>
</dbReference>
<dbReference type="OrthoDB" id="9803855at2"/>
<dbReference type="Gene3D" id="3.40.50.150">
    <property type="entry name" value="Vaccinia Virus protein VP39"/>
    <property type="match status" value="1"/>
</dbReference>